<comment type="cofactor">
    <cofactor evidence="1">
        <name>Mg(2+)</name>
        <dbReference type="ChEBI" id="CHEBI:18420"/>
    </cofactor>
</comment>
<keyword evidence="7" id="KW-0276">Fatty acid metabolism</keyword>
<dbReference type="PANTHER" id="PTHR43767:SF8">
    <property type="entry name" value="LONG-CHAIN-FATTY-ACID--COA LIGASE"/>
    <property type="match status" value="1"/>
</dbReference>
<dbReference type="Gene3D" id="3.40.50.980">
    <property type="match status" value="2"/>
</dbReference>
<comment type="subcellular location">
    <subcellularLocation>
        <location evidence="2">Membrane</location>
        <topology evidence="2">Peripheral membrane protein</topology>
    </subcellularLocation>
</comment>
<dbReference type="InterPro" id="IPR020845">
    <property type="entry name" value="AMP-binding_CS"/>
</dbReference>
<keyword evidence="8" id="KW-0067">ATP-binding</keyword>
<evidence type="ECO:0000256" key="13">
    <source>
        <dbReference type="ARBA" id="ARBA00039545"/>
    </source>
</evidence>
<gene>
    <name evidence="17" type="ORF">C0V70_02865</name>
</gene>
<keyword evidence="5 17" id="KW-0436">Ligase</keyword>
<evidence type="ECO:0000259" key="16">
    <source>
        <dbReference type="Pfam" id="PF13193"/>
    </source>
</evidence>
<dbReference type="OrthoDB" id="5290192at2"/>
<dbReference type="RefSeq" id="WP_102242359.1">
    <property type="nucleotide sequence ID" value="NZ_CP025704.1"/>
</dbReference>
<keyword evidence="9" id="KW-0460">Magnesium</keyword>
<feature type="domain" description="AMP-binding enzyme C-terminal" evidence="16">
    <location>
        <begin position="471"/>
        <end position="545"/>
    </location>
</feature>
<dbReference type="PROSITE" id="PS00455">
    <property type="entry name" value="AMP_BINDING"/>
    <property type="match status" value="1"/>
</dbReference>
<evidence type="ECO:0000256" key="3">
    <source>
        <dbReference type="ARBA" id="ARBA00005005"/>
    </source>
</evidence>
<dbReference type="KEGG" id="bsto:C0V70_02865"/>
<evidence type="ECO:0000256" key="14">
    <source>
        <dbReference type="ARBA" id="ARBA00042773"/>
    </source>
</evidence>
<comment type="pathway">
    <text evidence="3">Lipid metabolism; fatty acid beta-oxidation.</text>
</comment>
<evidence type="ECO:0000313" key="17">
    <source>
        <dbReference type="EMBL" id="AUN97064.1"/>
    </source>
</evidence>
<dbReference type="EMBL" id="CP025704">
    <property type="protein sequence ID" value="AUN97064.1"/>
    <property type="molecule type" value="Genomic_DNA"/>
</dbReference>
<feature type="domain" description="AMP-dependent synthetase/ligase" evidence="15">
    <location>
        <begin position="36"/>
        <end position="420"/>
    </location>
</feature>
<evidence type="ECO:0000256" key="9">
    <source>
        <dbReference type="ARBA" id="ARBA00022842"/>
    </source>
</evidence>
<reference evidence="17 18" key="1">
    <citation type="submission" date="2018-01" db="EMBL/GenBank/DDBJ databases">
        <title>Complete genome sequence of Bacteriovorax stolpii DSM12778.</title>
        <authorList>
            <person name="Tang B."/>
            <person name="Chang J."/>
        </authorList>
    </citation>
    <scope>NUCLEOTIDE SEQUENCE [LARGE SCALE GENOMIC DNA]</scope>
    <source>
        <strain evidence="17 18">DSM 12778</strain>
    </source>
</reference>
<evidence type="ECO:0000256" key="6">
    <source>
        <dbReference type="ARBA" id="ARBA00022741"/>
    </source>
</evidence>
<dbReference type="FunFam" id="3.40.50.12780:FF:000003">
    <property type="entry name" value="Long-chain-fatty-acid--CoA ligase FadD"/>
    <property type="match status" value="1"/>
</dbReference>
<dbReference type="Gene3D" id="2.30.38.10">
    <property type="entry name" value="Luciferase, Domain 3"/>
    <property type="match status" value="1"/>
</dbReference>
<keyword evidence="11" id="KW-0472">Membrane</keyword>
<evidence type="ECO:0000256" key="11">
    <source>
        <dbReference type="ARBA" id="ARBA00023136"/>
    </source>
</evidence>
<dbReference type="EC" id="6.2.1.3" evidence="12"/>
<proteinExistence type="inferred from homology"/>
<keyword evidence="10" id="KW-0443">Lipid metabolism</keyword>
<evidence type="ECO:0000256" key="5">
    <source>
        <dbReference type="ARBA" id="ARBA00022598"/>
    </source>
</evidence>
<dbReference type="Pfam" id="PF13193">
    <property type="entry name" value="AMP-binding_C"/>
    <property type="match status" value="1"/>
</dbReference>
<evidence type="ECO:0000313" key="18">
    <source>
        <dbReference type="Proteomes" id="UP000235584"/>
    </source>
</evidence>
<dbReference type="InterPro" id="IPR000873">
    <property type="entry name" value="AMP-dep_synth/lig_dom"/>
</dbReference>
<protein>
    <recommendedName>
        <fullName evidence="13">Long-chain-fatty-acid--CoA ligase</fullName>
        <ecNumber evidence="12">6.2.1.3</ecNumber>
    </recommendedName>
    <alternativeName>
        <fullName evidence="14">Long-chain acyl-CoA synthetase</fullName>
    </alternativeName>
</protein>
<dbReference type="AlphaFoldDB" id="A0A2K9NQM8"/>
<evidence type="ECO:0000256" key="10">
    <source>
        <dbReference type="ARBA" id="ARBA00023098"/>
    </source>
</evidence>
<evidence type="ECO:0000256" key="2">
    <source>
        <dbReference type="ARBA" id="ARBA00004170"/>
    </source>
</evidence>
<evidence type="ECO:0000256" key="7">
    <source>
        <dbReference type="ARBA" id="ARBA00022832"/>
    </source>
</evidence>
<dbReference type="CDD" id="cd05936">
    <property type="entry name" value="FC-FACS_FadD_like"/>
    <property type="match status" value="1"/>
</dbReference>
<accession>A0A2K9NQM8</accession>
<dbReference type="GO" id="GO:0004467">
    <property type="term" value="F:long-chain fatty acid-CoA ligase activity"/>
    <property type="evidence" value="ECO:0007669"/>
    <property type="project" value="UniProtKB-EC"/>
</dbReference>
<dbReference type="Proteomes" id="UP000235584">
    <property type="component" value="Chromosome"/>
</dbReference>
<evidence type="ECO:0000256" key="4">
    <source>
        <dbReference type="ARBA" id="ARBA00006432"/>
    </source>
</evidence>
<keyword evidence="18" id="KW-1185">Reference proteome</keyword>
<evidence type="ECO:0000256" key="12">
    <source>
        <dbReference type="ARBA" id="ARBA00026121"/>
    </source>
</evidence>
<comment type="similarity">
    <text evidence="4">Belongs to the ATP-dependent AMP-binding enzyme family.</text>
</comment>
<dbReference type="FunFam" id="3.30.300.30:FF:000006">
    <property type="entry name" value="Long-chain-fatty-acid--CoA ligase FadD"/>
    <property type="match status" value="1"/>
</dbReference>
<dbReference type="Pfam" id="PF00501">
    <property type="entry name" value="AMP-binding"/>
    <property type="match status" value="1"/>
</dbReference>
<dbReference type="PANTHER" id="PTHR43767">
    <property type="entry name" value="LONG-CHAIN-FATTY-ACID--COA LIGASE"/>
    <property type="match status" value="1"/>
</dbReference>
<dbReference type="InterPro" id="IPR025110">
    <property type="entry name" value="AMP-bd_C"/>
</dbReference>
<dbReference type="GO" id="GO:0005524">
    <property type="term" value="F:ATP binding"/>
    <property type="evidence" value="ECO:0007669"/>
    <property type="project" value="UniProtKB-KW"/>
</dbReference>
<dbReference type="SUPFAM" id="SSF56801">
    <property type="entry name" value="Acetyl-CoA synthetase-like"/>
    <property type="match status" value="1"/>
</dbReference>
<evidence type="ECO:0000259" key="15">
    <source>
        <dbReference type="Pfam" id="PF00501"/>
    </source>
</evidence>
<sequence>MEKIWLKNYQSGVPATIEDQMQKYHSLGDLMDESFGKFSQVEAFNCMGKGLTYQEVDQLSRQFASYLQNDLKLQKGDRVALMMPNILQYPVALFGILRGGFVAVNVNPLYTARELQHQLKDSGAKAIVIFENACHTLQGVLDKTDCKHVLTTNIGDMLGFPKSMIVNFVIKKIKKMVPAWSIPSAKSFMSELRMADASKFRKPSMSQSDIAFLQYTGGTTGVAKGAILTHQNMVANMCQARAWLSPAIGGQTEILISPLPLYHIFSLTVSMVFVSIGATNVLITNPRDMKAFIGELRKWKFTVLPGVNTLFNGLLNQPDFKTLDFSTMKIALGGGMAVQKAVADKWKSVTGKVLLEAYGLTETSPAACINPINLKDYNGFIGLPIPSTDVVIKDDNDKTLGLNEVGEICIKGPQVMPGYWNRDDETAKVMTSDGYFKTGDIGFMNDQGYVKIVDRKKDMILVSGFNVYPNEIEDVVATHPKVFEVAAIGVPDEKSTEAIKLFIVKKDESLTAEEVIAFCRKELTGYKVPKLVEFRTELPKSNVGKILRKDLRN</sequence>
<dbReference type="InterPro" id="IPR045851">
    <property type="entry name" value="AMP-bd_C_sf"/>
</dbReference>
<dbReference type="InterPro" id="IPR050237">
    <property type="entry name" value="ATP-dep_AMP-bd_enzyme"/>
</dbReference>
<dbReference type="GO" id="GO:0016020">
    <property type="term" value="C:membrane"/>
    <property type="evidence" value="ECO:0007669"/>
    <property type="project" value="UniProtKB-SubCell"/>
</dbReference>
<organism evidence="17 18">
    <name type="scientific">Bacteriovorax stolpii</name>
    <name type="common">Bdellovibrio stolpii</name>
    <dbReference type="NCBI Taxonomy" id="960"/>
    <lineage>
        <taxon>Bacteria</taxon>
        <taxon>Pseudomonadati</taxon>
        <taxon>Bdellovibrionota</taxon>
        <taxon>Bacteriovoracia</taxon>
        <taxon>Bacteriovoracales</taxon>
        <taxon>Bacteriovoracaceae</taxon>
        <taxon>Bacteriovorax</taxon>
    </lineage>
</organism>
<evidence type="ECO:0000256" key="8">
    <source>
        <dbReference type="ARBA" id="ARBA00022840"/>
    </source>
</evidence>
<evidence type="ECO:0000256" key="1">
    <source>
        <dbReference type="ARBA" id="ARBA00001946"/>
    </source>
</evidence>
<dbReference type="Gene3D" id="3.30.300.30">
    <property type="match status" value="1"/>
</dbReference>
<name>A0A2K9NQM8_BACTC</name>
<keyword evidence="6" id="KW-0547">Nucleotide-binding</keyword>